<proteinExistence type="predicted"/>
<reference evidence="2" key="1">
    <citation type="submission" date="2016-10" db="EMBL/GenBank/DDBJ databases">
        <authorList>
            <person name="Varghese N."/>
            <person name="Submissions S."/>
        </authorList>
    </citation>
    <scope>NUCLEOTIDE SEQUENCE [LARGE SCALE GENOMIC DNA]</scope>
    <source>
        <strain evidence="2">DSM 26894</strain>
    </source>
</reference>
<dbReference type="OrthoDB" id="8400810at2"/>
<dbReference type="AlphaFoldDB" id="A0A1I6QWU9"/>
<dbReference type="RefSeq" id="WP_092420051.1">
    <property type="nucleotide sequence ID" value="NZ_FNCL01000001.1"/>
</dbReference>
<dbReference type="Pfam" id="PF13618">
    <property type="entry name" value="Gluconate_2-dh3"/>
    <property type="match status" value="1"/>
</dbReference>
<organism evidence="1 2">
    <name type="scientific">Alloyangia pacifica</name>
    <dbReference type="NCBI Taxonomy" id="311180"/>
    <lineage>
        <taxon>Bacteria</taxon>
        <taxon>Pseudomonadati</taxon>
        <taxon>Pseudomonadota</taxon>
        <taxon>Alphaproteobacteria</taxon>
        <taxon>Rhodobacterales</taxon>
        <taxon>Roseobacteraceae</taxon>
        <taxon>Alloyangia</taxon>
    </lineage>
</organism>
<protein>
    <submittedName>
        <fullName evidence="1">Gluconate 2-dehydrogenase gamma chain</fullName>
    </submittedName>
</protein>
<sequence length="243" mass="26118">MNRREALFSLGSMAAAGGLASRAGAAELKGFPKQTAMSADHLPTPARSGGGFQVLKSETDQKTVKAVFDRLIPADDFGPSASEAGCLEFLDDQLSGDYGAGKALYLEAPLSPENEEAIMGAPQFLSTPRERYETGLKALEAYAQETDGAAFHALSPDRIDEILTGLEAGEIDLGEGVNGQAFFELMLQNVREGYLADPLYGGNRDMAGWKMIGFPGARYDYRPYVDRRNEDLGLTPVSLIPND</sequence>
<name>A0A1I6QWU9_9RHOB</name>
<dbReference type="InterPro" id="IPR027056">
    <property type="entry name" value="Gluconate_2DH_su3"/>
</dbReference>
<keyword evidence="2" id="KW-1185">Reference proteome</keyword>
<evidence type="ECO:0000313" key="2">
    <source>
        <dbReference type="Proteomes" id="UP000199392"/>
    </source>
</evidence>
<evidence type="ECO:0000313" key="1">
    <source>
        <dbReference type="EMBL" id="SFS56936.1"/>
    </source>
</evidence>
<gene>
    <name evidence="1" type="ORF">SAMN04488050_102430</name>
</gene>
<accession>A0A1I6QWU9</accession>
<dbReference type="STRING" id="311180.SAMN04488050_102430"/>
<dbReference type="EMBL" id="FOZW01000002">
    <property type="protein sequence ID" value="SFS56936.1"/>
    <property type="molecule type" value="Genomic_DNA"/>
</dbReference>
<dbReference type="Proteomes" id="UP000199392">
    <property type="component" value="Unassembled WGS sequence"/>
</dbReference>